<feature type="domain" description="Anticodon-binding" evidence="2">
    <location>
        <begin position="2"/>
        <end position="71"/>
    </location>
</feature>
<evidence type="ECO:0000313" key="3">
    <source>
        <dbReference type="EMBL" id="MPM62544.1"/>
    </source>
</evidence>
<dbReference type="GO" id="GO:0004829">
    <property type="term" value="F:threonine-tRNA ligase activity"/>
    <property type="evidence" value="ECO:0007669"/>
    <property type="project" value="UniProtKB-EC"/>
</dbReference>
<evidence type="ECO:0000256" key="1">
    <source>
        <dbReference type="ARBA" id="ARBA00022917"/>
    </source>
</evidence>
<comment type="caution">
    <text evidence="3">The sequence shown here is derived from an EMBL/GenBank/DDBJ whole genome shotgun (WGS) entry which is preliminary data.</text>
</comment>
<sequence length="79" mass="9068">MRLRKEGFRVSADLGDDRMNAKIRNAQQLKIPYMVIIGEREAENDQVSVRYRSGKQENGLSTQAFIDLVKAKVESKEQL</sequence>
<dbReference type="InterPro" id="IPR036621">
    <property type="entry name" value="Anticodon-bd_dom_sf"/>
</dbReference>
<dbReference type="EC" id="6.1.1.3" evidence="3"/>
<protein>
    <submittedName>
        <fullName evidence="3">Threonine--tRNA ligase 1</fullName>
        <ecNumber evidence="3">6.1.1.3</ecNumber>
    </submittedName>
</protein>
<name>A0A645BL57_9ZZZZ</name>
<keyword evidence="3" id="KW-0436">Ligase</keyword>
<proteinExistence type="predicted"/>
<dbReference type="SUPFAM" id="SSF52954">
    <property type="entry name" value="Class II aaRS ABD-related"/>
    <property type="match status" value="1"/>
</dbReference>
<evidence type="ECO:0000259" key="2">
    <source>
        <dbReference type="Pfam" id="PF03129"/>
    </source>
</evidence>
<dbReference type="PANTHER" id="PTHR11451:SF44">
    <property type="entry name" value="THREONINE--TRNA LIGASE, CHLOROPLASTIC_MITOCHONDRIAL 2"/>
    <property type="match status" value="1"/>
</dbReference>
<dbReference type="EMBL" id="VSSQ01018920">
    <property type="protein sequence ID" value="MPM62544.1"/>
    <property type="molecule type" value="Genomic_DNA"/>
</dbReference>
<reference evidence="3" key="1">
    <citation type="submission" date="2019-08" db="EMBL/GenBank/DDBJ databases">
        <authorList>
            <person name="Kucharzyk K."/>
            <person name="Murdoch R.W."/>
            <person name="Higgins S."/>
            <person name="Loffler F."/>
        </authorList>
    </citation>
    <scope>NUCLEOTIDE SEQUENCE</scope>
</reference>
<organism evidence="3">
    <name type="scientific">bioreactor metagenome</name>
    <dbReference type="NCBI Taxonomy" id="1076179"/>
    <lineage>
        <taxon>unclassified sequences</taxon>
        <taxon>metagenomes</taxon>
        <taxon>ecological metagenomes</taxon>
    </lineage>
</organism>
<dbReference type="InterPro" id="IPR004154">
    <property type="entry name" value="Anticodon-bd"/>
</dbReference>
<keyword evidence="1" id="KW-0648">Protein biosynthesis</keyword>
<accession>A0A645BL57</accession>
<dbReference type="Pfam" id="PF03129">
    <property type="entry name" value="HGTP_anticodon"/>
    <property type="match status" value="1"/>
</dbReference>
<dbReference type="GO" id="GO:0006435">
    <property type="term" value="P:threonyl-tRNA aminoacylation"/>
    <property type="evidence" value="ECO:0007669"/>
    <property type="project" value="TreeGrafter"/>
</dbReference>
<dbReference type="PANTHER" id="PTHR11451">
    <property type="entry name" value="THREONINE-TRNA LIGASE"/>
    <property type="match status" value="1"/>
</dbReference>
<dbReference type="Gene3D" id="3.40.50.800">
    <property type="entry name" value="Anticodon-binding domain"/>
    <property type="match status" value="1"/>
</dbReference>
<dbReference type="AlphaFoldDB" id="A0A645BL57"/>
<gene>
    <name evidence="3" type="primary">thrS_21</name>
    <name evidence="3" type="ORF">SDC9_109417</name>
</gene>